<evidence type="ECO:0000313" key="17">
    <source>
        <dbReference type="WBParaSite" id="HCON_00019640-00001"/>
    </source>
</evidence>
<dbReference type="Gene3D" id="1.10.150.670">
    <property type="entry name" value="Crossover junction endonuclease EME1, DNA-binding domain"/>
    <property type="match status" value="1"/>
</dbReference>
<accession>A0A7I4XVY7</accession>
<keyword evidence="4 13" id="KW-0540">Nuclease</keyword>
<proteinExistence type="inferred from homology"/>
<evidence type="ECO:0000256" key="11">
    <source>
        <dbReference type="ARBA" id="ARBA00023204"/>
    </source>
</evidence>
<comment type="similarity">
    <text evidence="3 13">Belongs to the XPF family.</text>
</comment>
<dbReference type="SUPFAM" id="SSF47802">
    <property type="entry name" value="DNA polymerase beta, N-terminal domain-like"/>
    <property type="match status" value="1"/>
</dbReference>
<dbReference type="GO" id="GO:0000712">
    <property type="term" value="P:resolution of meiotic recombination intermediates"/>
    <property type="evidence" value="ECO:0007669"/>
    <property type="project" value="TreeGrafter"/>
</dbReference>
<feature type="compositionally biased region" description="Basic and acidic residues" evidence="14">
    <location>
        <begin position="159"/>
        <end position="172"/>
    </location>
</feature>
<name>A0A7I4XVY7_HAECO</name>
<dbReference type="InterPro" id="IPR027421">
    <property type="entry name" value="DNA_pol_lamdba_lyase_dom_sf"/>
</dbReference>
<dbReference type="Gene3D" id="3.40.50.10130">
    <property type="match status" value="1"/>
</dbReference>
<dbReference type="Pfam" id="PF02732">
    <property type="entry name" value="ERCC4"/>
    <property type="match status" value="1"/>
</dbReference>
<dbReference type="GO" id="GO:0003677">
    <property type="term" value="F:DNA binding"/>
    <property type="evidence" value="ECO:0007669"/>
    <property type="project" value="UniProtKB-UniRule"/>
</dbReference>
<dbReference type="SMART" id="SM00891">
    <property type="entry name" value="ERCC4"/>
    <property type="match status" value="1"/>
</dbReference>
<evidence type="ECO:0000256" key="3">
    <source>
        <dbReference type="ARBA" id="ARBA00010015"/>
    </source>
</evidence>
<dbReference type="AlphaFoldDB" id="A0A7I4XVY7"/>
<keyword evidence="6 13" id="KW-0255">Endonuclease</keyword>
<dbReference type="InterPro" id="IPR033309">
    <property type="entry name" value="Mus81"/>
</dbReference>
<dbReference type="OrthoDB" id="5963188at2759"/>
<evidence type="ECO:0000256" key="8">
    <source>
        <dbReference type="ARBA" id="ARBA00022801"/>
    </source>
</evidence>
<evidence type="ECO:0000256" key="1">
    <source>
        <dbReference type="ARBA" id="ARBA00001946"/>
    </source>
</evidence>
<protein>
    <recommendedName>
        <fullName evidence="13">Crossover junction endonuclease MUS81</fullName>
        <ecNumber evidence="13">3.1.22.-</ecNumber>
    </recommendedName>
</protein>
<reference evidence="17" key="1">
    <citation type="submission" date="2020-12" db="UniProtKB">
        <authorList>
            <consortium name="WormBaseParasite"/>
        </authorList>
    </citation>
    <scope>IDENTIFICATION</scope>
    <source>
        <strain evidence="17">MHco3</strain>
    </source>
</reference>
<dbReference type="InterPro" id="IPR042530">
    <property type="entry name" value="EME1/EME2_C"/>
</dbReference>
<dbReference type="Proteomes" id="UP000025227">
    <property type="component" value="Unplaced"/>
</dbReference>
<comment type="function">
    <text evidence="13">Interacts with EME1 to form a DNA structure-specific endonuclease with substrate preference for branched DNA structures with a 5'-end at the branch nick. Typical substrates include 3'-flap structures, D-loops, replication forks and nicked Holliday junctions. May be required in mitosis for the processing of stalled or collapsed replication fork intermediates. May be required in meiosis for the repair of meiosis-specific double strand breaks subsequent to single-end invasion (SEI).</text>
</comment>
<dbReference type="InterPro" id="IPR006166">
    <property type="entry name" value="ERCC4_domain"/>
</dbReference>
<evidence type="ECO:0000259" key="15">
    <source>
        <dbReference type="SMART" id="SM00891"/>
    </source>
</evidence>
<dbReference type="GO" id="GO:0008821">
    <property type="term" value="F:crossover junction DNA endonuclease activity"/>
    <property type="evidence" value="ECO:0007669"/>
    <property type="project" value="UniProtKB-UniRule"/>
</dbReference>
<evidence type="ECO:0000256" key="6">
    <source>
        <dbReference type="ARBA" id="ARBA00022759"/>
    </source>
</evidence>
<keyword evidence="10 13" id="KW-0233">DNA recombination</keyword>
<evidence type="ECO:0000256" key="14">
    <source>
        <dbReference type="SAM" id="MobiDB-lite"/>
    </source>
</evidence>
<evidence type="ECO:0000256" key="13">
    <source>
        <dbReference type="RuleBase" id="RU369042"/>
    </source>
</evidence>
<evidence type="ECO:0000256" key="12">
    <source>
        <dbReference type="ARBA" id="ARBA00023242"/>
    </source>
</evidence>
<dbReference type="PANTHER" id="PTHR13451">
    <property type="entry name" value="CLASS II CROSSOVER JUNCTION ENDONUCLEASE MUS81"/>
    <property type="match status" value="1"/>
</dbReference>
<feature type="region of interest" description="Disordered" evidence="14">
    <location>
        <begin position="159"/>
        <end position="181"/>
    </location>
</feature>
<dbReference type="PANTHER" id="PTHR13451:SF0">
    <property type="entry name" value="CROSSOVER JUNCTION ENDONUCLEASE MUS81"/>
    <property type="match status" value="1"/>
</dbReference>
<evidence type="ECO:0000313" key="16">
    <source>
        <dbReference type="Proteomes" id="UP000025227"/>
    </source>
</evidence>
<dbReference type="SUPFAM" id="SSF52980">
    <property type="entry name" value="Restriction endonuclease-like"/>
    <property type="match status" value="1"/>
</dbReference>
<comment type="subunit">
    <text evidence="13">Interacts with EME1.</text>
</comment>
<dbReference type="GO" id="GO:0048257">
    <property type="term" value="F:3'-flap endonuclease activity"/>
    <property type="evidence" value="ECO:0007669"/>
    <property type="project" value="TreeGrafter"/>
</dbReference>
<organism evidence="16 17">
    <name type="scientific">Haemonchus contortus</name>
    <name type="common">Barber pole worm</name>
    <dbReference type="NCBI Taxonomy" id="6289"/>
    <lineage>
        <taxon>Eukaryota</taxon>
        <taxon>Metazoa</taxon>
        <taxon>Ecdysozoa</taxon>
        <taxon>Nematoda</taxon>
        <taxon>Chromadorea</taxon>
        <taxon>Rhabditida</taxon>
        <taxon>Rhabditina</taxon>
        <taxon>Rhabditomorpha</taxon>
        <taxon>Strongyloidea</taxon>
        <taxon>Trichostrongylidae</taxon>
        <taxon>Haemonchus</taxon>
    </lineage>
</organism>
<keyword evidence="11 13" id="KW-0234">DNA repair</keyword>
<keyword evidence="5 13" id="KW-0479">Metal-binding</keyword>
<evidence type="ECO:0000256" key="7">
    <source>
        <dbReference type="ARBA" id="ARBA00022763"/>
    </source>
</evidence>
<dbReference type="EC" id="3.1.22.-" evidence="13"/>
<evidence type="ECO:0000256" key="4">
    <source>
        <dbReference type="ARBA" id="ARBA00022722"/>
    </source>
</evidence>
<keyword evidence="9 13" id="KW-0460">Magnesium</keyword>
<evidence type="ECO:0000256" key="5">
    <source>
        <dbReference type="ARBA" id="ARBA00022723"/>
    </source>
</evidence>
<dbReference type="OMA" id="DYIWICR"/>
<dbReference type="GO" id="GO:0048476">
    <property type="term" value="C:Holliday junction resolvase complex"/>
    <property type="evidence" value="ECO:0007669"/>
    <property type="project" value="UniProtKB-UniRule"/>
</dbReference>
<keyword evidence="12 13" id="KW-0539">Nucleus</keyword>
<dbReference type="InterPro" id="IPR047416">
    <property type="entry name" value="XPF_nuclease_Mus81"/>
</dbReference>
<comment type="cofactor">
    <cofactor evidence="1 13">
        <name>Mg(2+)</name>
        <dbReference type="ChEBI" id="CHEBI:18420"/>
    </cofactor>
</comment>
<evidence type="ECO:0000256" key="10">
    <source>
        <dbReference type="ARBA" id="ARBA00023172"/>
    </source>
</evidence>
<dbReference type="CDD" id="cd20074">
    <property type="entry name" value="XPF_nuclease_Mus81"/>
    <property type="match status" value="1"/>
</dbReference>
<dbReference type="GO" id="GO:0006308">
    <property type="term" value="P:DNA catabolic process"/>
    <property type="evidence" value="ECO:0007669"/>
    <property type="project" value="UniProtKB-UniRule"/>
</dbReference>
<keyword evidence="7 13" id="KW-0227">DNA damage</keyword>
<keyword evidence="8 13" id="KW-0378">Hydrolase</keyword>
<dbReference type="GO" id="GO:0000727">
    <property type="term" value="P:double-strand break repair via break-induced replication"/>
    <property type="evidence" value="ECO:0007669"/>
    <property type="project" value="UniProtKB-UniRule"/>
</dbReference>
<sequence>SEGKMPERRIKVRAEHVQKTFYERFLQVLRKRTEDKNQKSVVYKAICSLKSYPLEVSTITDLRHIHGIGETLAVRCHSAWEAARAAHPSEFDLKTVKNLSDEDFIGFINAAERLRTCAGSHVHPTLKSQTTTTTAAIAAATTTATTATTAKITGSFEKRTEGGESATLERKGKVSHASMGSQENEDVLQRFHLESESSIKSAAEGAFSENITYVVCQPCDQVEVILIADLRENNANFRGETVVGCLTKSHHRVEMRPLSVGDYLWIARKVDGTEMVLNWVVERKTWSDLHQSIRSGRYEEQKQRLRRSPMKNCVYLVEGTLTPQYSASEQALATTLVSDGFMIQRVKSPFHSAQFLLSITEYLKSLVARRQMSGIAFNYLQEWSKKVHAESVKDTWTRQMMVCPGMSSNRALMVANRYPSMMSMMQLYHSSQIDQTNLALSTAIPGLSQALSAQMSKFFSSALE</sequence>
<comment type="subcellular location">
    <subcellularLocation>
        <location evidence="2 13">Nucleus</location>
    </subcellularLocation>
</comment>
<evidence type="ECO:0000256" key="9">
    <source>
        <dbReference type="ARBA" id="ARBA00022842"/>
    </source>
</evidence>
<dbReference type="WBParaSite" id="HCON_00019640-00001">
    <property type="protein sequence ID" value="HCON_00019640-00001"/>
    <property type="gene ID" value="HCON_00019640"/>
</dbReference>
<keyword evidence="16" id="KW-1185">Reference proteome</keyword>
<evidence type="ECO:0000256" key="2">
    <source>
        <dbReference type="ARBA" id="ARBA00004123"/>
    </source>
</evidence>
<dbReference type="Gene3D" id="1.10.150.110">
    <property type="entry name" value="DNA polymerase beta, N-terminal domain-like"/>
    <property type="match status" value="1"/>
</dbReference>
<feature type="domain" description="ERCC4" evidence="15">
    <location>
        <begin position="225"/>
        <end position="321"/>
    </location>
</feature>
<dbReference type="InterPro" id="IPR011335">
    <property type="entry name" value="Restrct_endonuc-II-like"/>
</dbReference>
<dbReference type="GO" id="GO:0005634">
    <property type="term" value="C:nucleus"/>
    <property type="evidence" value="ECO:0007669"/>
    <property type="project" value="UniProtKB-SubCell"/>
</dbReference>
<dbReference type="GO" id="GO:0031573">
    <property type="term" value="P:mitotic intra-S DNA damage checkpoint signaling"/>
    <property type="evidence" value="ECO:0007669"/>
    <property type="project" value="TreeGrafter"/>
</dbReference>
<dbReference type="GO" id="GO:0046872">
    <property type="term" value="F:metal ion binding"/>
    <property type="evidence" value="ECO:0007669"/>
    <property type="project" value="UniProtKB-UniRule"/>
</dbReference>